<dbReference type="Pfam" id="PF00563">
    <property type="entry name" value="EAL"/>
    <property type="match status" value="1"/>
</dbReference>
<dbReference type="NCBIfam" id="TIGR00254">
    <property type="entry name" value="GGDEF"/>
    <property type="match status" value="1"/>
</dbReference>
<gene>
    <name evidence="3" type="ORF">L2737_11725</name>
</gene>
<dbReference type="InterPro" id="IPR035965">
    <property type="entry name" value="PAS-like_dom_sf"/>
</dbReference>
<dbReference type="InterPro" id="IPR001610">
    <property type="entry name" value="PAC"/>
</dbReference>
<dbReference type="CDD" id="cd01949">
    <property type="entry name" value="GGDEF"/>
    <property type="match status" value="1"/>
</dbReference>
<keyword evidence="4" id="KW-1185">Reference proteome</keyword>
<dbReference type="Proteomes" id="UP001202134">
    <property type="component" value="Unassembled WGS sequence"/>
</dbReference>
<dbReference type="SUPFAM" id="SSF141868">
    <property type="entry name" value="EAL domain-like"/>
    <property type="match status" value="1"/>
</dbReference>
<dbReference type="InterPro" id="IPR052155">
    <property type="entry name" value="Biofilm_reg_signaling"/>
</dbReference>
<evidence type="ECO:0000313" key="3">
    <source>
        <dbReference type="EMBL" id="MCL1045995.1"/>
    </source>
</evidence>
<dbReference type="CDD" id="cd00130">
    <property type="entry name" value="PAS"/>
    <property type="match status" value="1"/>
</dbReference>
<dbReference type="Gene3D" id="3.30.70.270">
    <property type="match status" value="1"/>
</dbReference>
<feature type="domain" description="EAL" evidence="1">
    <location>
        <begin position="490"/>
        <end position="749"/>
    </location>
</feature>
<dbReference type="InterPro" id="IPR000014">
    <property type="entry name" value="PAS"/>
</dbReference>
<feature type="domain" description="GGDEF" evidence="2">
    <location>
        <begin position="348"/>
        <end position="481"/>
    </location>
</feature>
<dbReference type="InterPro" id="IPR029016">
    <property type="entry name" value="GAF-like_dom_sf"/>
</dbReference>
<sequence>MDSAQYKVNDFVSSDVLTHRSSSIERYSTILSMVLEGSPLREILHSLVLSIEAQKIGTKASVLLISNDKKRLLNGAAPSLPEEYNQAIHGVEIGPEIGSCGAAAATGKRVIVEDIETSPNWAAFKELPLKAGLKACWSEPIIDSNGDVLGTFAMYYDTKKSPSALDLELIQEAAKLASLSIERSQALHLQQLTSRIFSKLPMGLVITTDSHSLLLVNPMFKTITRDFTADKSVFEPEVFFERSDEKALSSMLKNLTRGNTWQGELVGYKRNGQTFDAEVTVTTFRDYHGEQNCFSWLITDISEHKSANKLIHFQANNDALTSLANRRCFLDKIYDYVWQHERTKQNNIACSVLLMDIDNFKLINDSLGHENGDFLLKEVSDRLSLISPSNSMLARIAGDEFGLFIPGLITDNELIALAKQINQSVTEVVVIEQQQIHPSMSIGIARYPEDSTIVESLINFASQAMYDVKLKGRNSYQFFNKEMQKNAERTAYLQMELNKALNEEAFELYFQPIVSAKTSKIEKAEILLRWQLNGEFISPEEFIPIAEQSGLIVPIGKWVRQQALMIIAECWRQGEPIALSVNVSTCEFLTDDLQKQFLQCFEEFMDQQTESDFPLSLLTLEITESLMMDQHQNIESLLNQLRSCGIKISVDDFGTGYSSLSYLANFPVDQIKIDKAFIQKIEQGPRHRALVEAIASMSNALELAVTAEGVETQAQLDFVKNNKVDAIQGYFFYKPMPQQAFFDLISQNNL</sequence>
<dbReference type="PANTHER" id="PTHR44757">
    <property type="entry name" value="DIGUANYLATE CYCLASE DGCP"/>
    <property type="match status" value="1"/>
</dbReference>
<dbReference type="SUPFAM" id="SSF55781">
    <property type="entry name" value="GAF domain-like"/>
    <property type="match status" value="1"/>
</dbReference>
<dbReference type="SUPFAM" id="SSF55073">
    <property type="entry name" value="Nucleotide cyclase"/>
    <property type="match status" value="1"/>
</dbReference>
<dbReference type="Pfam" id="PF13426">
    <property type="entry name" value="PAS_9"/>
    <property type="match status" value="1"/>
</dbReference>
<dbReference type="CDD" id="cd01948">
    <property type="entry name" value="EAL"/>
    <property type="match status" value="1"/>
</dbReference>
<dbReference type="InterPro" id="IPR000160">
    <property type="entry name" value="GGDEF_dom"/>
</dbReference>
<proteinExistence type="predicted"/>
<protein>
    <submittedName>
        <fullName evidence="3">EAL domain-containing protein</fullName>
    </submittedName>
</protein>
<dbReference type="SMART" id="SM00086">
    <property type="entry name" value="PAC"/>
    <property type="match status" value="1"/>
</dbReference>
<dbReference type="Gene3D" id="3.30.450.40">
    <property type="match status" value="1"/>
</dbReference>
<dbReference type="SUPFAM" id="SSF55785">
    <property type="entry name" value="PYP-like sensor domain (PAS domain)"/>
    <property type="match status" value="1"/>
</dbReference>
<dbReference type="InterPro" id="IPR035919">
    <property type="entry name" value="EAL_sf"/>
</dbReference>
<reference evidence="3 4" key="1">
    <citation type="submission" date="2022-01" db="EMBL/GenBank/DDBJ databases">
        <title>Whole genome-based taxonomy of the Shewanellaceae.</title>
        <authorList>
            <person name="Martin-Rodriguez A.J."/>
        </authorList>
    </citation>
    <scope>NUCLEOTIDE SEQUENCE [LARGE SCALE GENOMIC DNA]</scope>
    <source>
        <strain evidence="3 4">DSM 24955</strain>
    </source>
</reference>
<evidence type="ECO:0000313" key="4">
    <source>
        <dbReference type="Proteomes" id="UP001202134"/>
    </source>
</evidence>
<comment type="caution">
    <text evidence="3">The sequence shown here is derived from an EMBL/GenBank/DDBJ whole genome shotgun (WGS) entry which is preliminary data.</text>
</comment>
<dbReference type="Gene3D" id="3.30.450.20">
    <property type="entry name" value="PAS domain"/>
    <property type="match status" value="1"/>
</dbReference>
<dbReference type="InterPro" id="IPR001633">
    <property type="entry name" value="EAL_dom"/>
</dbReference>
<dbReference type="SMART" id="SM00065">
    <property type="entry name" value="GAF"/>
    <property type="match status" value="1"/>
</dbReference>
<name>A0ABT0KRL5_9GAMM</name>
<dbReference type="SMART" id="SM00052">
    <property type="entry name" value="EAL"/>
    <property type="match status" value="1"/>
</dbReference>
<accession>A0ABT0KRL5</accession>
<evidence type="ECO:0000259" key="2">
    <source>
        <dbReference type="PROSITE" id="PS50887"/>
    </source>
</evidence>
<dbReference type="InterPro" id="IPR003018">
    <property type="entry name" value="GAF"/>
</dbReference>
<dbReference type="PROSITE" id="PS50883">
    <property type="entry name" value="EAL"/>
    <property type="match status" value="1"/>
</dbReference>
<evidence type="ECO:0000259" key="1">
    <source>
        <dbReference type="PROSITE" id="PS50883"/>
    </source>
</evidence>
<dbReference type="NCBIfam" id="TIGR00229">
    <property type="entry name" value="sensory_box"/>
    <property type="match status" value="1"/>
</dbReference>
<dbReference type="PANTHER" id="PTHR44757:SF2">
    <property type="entry name" value="BIOFILM ARCHITECTURE MAINTENANCE PROTEIN MBAA"/>
    <property type="match status" value="1"/>
</dbReference>
<organism evidence="3 4">
    <name type="scientific">Shewanella electrodiphila</name>
    <dbReference type="NCBI Taxonomy" id="934143"/>
    <lineage>
        <taxon>Bacteria</taxon>
        <taxon>Pseudomonadati</taxon>
        <taxon>Pseudomonadota</taxon>
        <taxon>Gammaproteobacteria</taxon>
        <taxon>Alteromonadales</taxon>
        <taxon>Shewanellaceae</taxon>
        <taxon>Shewanella</taxon>
    </lineage>
</organism>
<dbReference type="InterPro" id="IPR043128">
    <property type="entry name" value="Rev_trsase/Diguanyl_cyclase"/>
</dbReference>
<dbReference type="Pfam" id="PF00990">
    <property type="entry name" value="GGDEF"/>
    <property type="match status" value="1"/>
</dbReference>
<dbReference type="InterPro" id="IPR029787">
    <property type="entry name" value="Nucleotide_cyclase"/>
</dbReference>
<dbReference type="Pfam" id="PF13185">
    <property type="entry name" value="GAF_2"/>
    <property type="match status" value="1"/>
</dbReference>
<dbReference type="SMART" id="SM00267">
    <property type="entry name" value="GGDEF"/>
    <property type="match status" value="1"/>
</dbReference>
<dbReference type="RefSeq" id="WP_248955818.1">
    <property type="nucleotide sequence ID" value="NZ_JAKIKU010000005.1"/>
</dbReference>
<dbReference type="EMBL" id="JAKIKU010000005">
    <property type="protein sequence ID" value="MCL1045995.1"/>
    <property type="molecule type" value="Genomic_DNA"/>
</dbReference>
<dbReference type="Gene3D" id="3.20.20.450">
    <property type="entry name" value="EAL domain"/>
    <property type="match status" value="1"/>
</dbReference>
<dbReference type="PROSITE" id="PS50887">
    <property type="entry name" value="GGDEF"/>
    <property type="match status" value="1"/>
</dbReference>